<dbReference type="PROSITE" id="PS50865">
    <property type="entry name" value="ZF_MYND_2"/>
    <property type="match status" value="1"/>
</dbReference>
<dbReference type="Gene3D" id="6.10.140.2220">
    <property type="match status" value="1"/>
</dbReference>
<keyword evidence="1" id="KW-0479">Metal-binding</keyword>
<dbReference type="PROSITE" id="PS01360">
    <property type="entry name" value="ZF_MYND_1"/>
    <property type="match status" value="1"/>
</dbReference>
<evidence type="ECO:0000256" key="2">
    <source>
        <dbReference type="ARBA" id="ARBA00022771"/>
    </source>
</evidence>
<keyword evidence="7" id="KW-1185">Reference proteome</keyword>
<evidence type="ECO:0000313" key="7">
    <source>
        <dbReference type="Proteomes" id="UP000095751"/>
    </source>
</evidence>
<protein>
    <recommendedName>
        <fullName evidence="5">MYND-type domain-containing protein</fullName>
    </recommendedName>
</protein>
<dbReference type="InterPro" id="IPR002893">
    <property type="entry name" value="Znf_MYND"/>
</dbReference>
<dbReference type="InParanoid" id="A0A1E7EZQ5"/>
<evidence type="ECO:0000259" key="5">
    <source>
        <dbReference type="PROSITE" id="PS50865"/>
    </source>
</evidence>
<organism evidence="6 7">
    <name type="scientific">Fragilariopsis cylindrus CCMP1102</name>
    <dbReference type="NCBI Taxonomy" id="635003"/>
    <lineage>
        <taxon>Eukaryota</taxon>
        <taxon>Sar</taxon>
        <taxon>Stramenopiles</taxon>
        <taxon>Ochrophyta</taxon>
        <taxon>Bacillariophyta</taxon>
        <taxon>Bacillariophyceae</taxon>
        <taxon>Bacillariophycidae</taxon>
        <taxon>Bacillariales</taxon>
        <taxon>Bacillariaceae</taxon>
        <taxon>Fragilariopsis</taxon>
    </lineage>
</organism>
<evidence type="ECO:0000256" key="3">
    <source>
        <dbReference type="ARBA" id="ARBA00022833"/>
    </source>
</evidence>
<dbReference type="KEGG" id="fcy:FRACYDRAFT_246399"/>
<reference evidence="6 7" key="1">
    <citation type="submission" date="2016-09" db="EMBL/GenBank/DDBJ databases">
        <title>Extensive genetic diversity and differential bi-allelic expression allows diatom success in the polar Southern Ocean.</title>
        <authorList>
            <consortium name="DOE Joint Genome Institute"/>
            <person name="Mock T."/>
            <person name="Otillar R.P."/>
            <person name="Strauss J."/>
            <person name="Dupont C."/>
            <person name="Frickenhaus S."/>
            <person name="Maumus F."/>
            <person name="Mcmullan M."/>
            <person name="Sanges R."/>
            <person name="Schmutz J."/>
            <person name="Toseland A."/>
            <person name="Valas R."/>
            <person name="Veluchamy A."/>
            <person name="Ward B.J."/>
            <person name="Allen A."/>
            <person name="Barry K."/>
            <person name="Falciatore A."/>
            <person name="Ferrante M."/>
            <person name="Fortunato A.E."/>
            <person name="Gloeckner G."/>
            <person name="Gruber A."/>
            <person name="Hipkin R."/>
            <person name="Janech M."/>
            <person name="Kroth P."/>
            <person name="Leese F."/>
            <person name="Lindquist E."/>
            <person name="Lyon B.R."/>
            <person name="Martin J."/>
            <person name="Mayer C."/>
            <person name="Parker M."/>
            <person name="Quesneville H."/>
            <person name="Raymond J."/>
            <person name="Uhlig C."/>
            <person name="Valentin K.U."/>
            <person name="Worden A.Z."/>
            <person name="Armbrust E.V."/>
            <person name="Bowler C."/>
            <person name="Green B."/>
            <person name="Moulton V."/>
            <person name="Van Oosterhout C."/>
            <person name="Grigoriev I."/>
        </authorList>
    </citation>
    <scope>NUCLEOTIDE SEQUENCE [LARGE SCALE GENOMIC DNA]</scope>
    <source>
        <strain evidence="6 7">CCMP1102</strain>
    </source>
</reference>
<evidence type="ECO:0000256" key="4">
    <source>
        <dbReference type="PROSITE-ProRule" id="PRU00134"/>
    </source>
</evidence>
<accession>A0A1E7EZQ5</accession>
<dbReference type="GO" id="GO:0008270">
    <property type="term" value="F:zinc ion binding"/>
    <property type="evidence" value="ECO:0007669"/>
    <property type="project" value="UniProtKB-KW"/>
</dbReference>
<proteinExistence type="predicted"/>
<dbReference type="Proteomes" id="UP000095751">
    <property type="component" value="Unassembled WGS sequence"/>
</dbReference>
<dbReference type="EMBL" id="KV784369">
    <property type="protein sequence ID" value="OEU11285.1"/>
    <property type="molecule type" value="Genomic_DNA"/>
</dbReference>
<dbReference type="OrthoDB" id="5945798at2759"/>
<keyword evidence="3" id="KW-0862">Zinc</keyword>
<keyword evidence="2 4" id="KW-0863">Zinc-finger</keyword>
<dbReference type="AlphaFoldDB" id="A0A1E7EZQ5"/>
<evidence type="ECO:0000256" key="1">
    <source>
        <dbReference type="ARBA" id="ARBA00022723"/>
    </source>
</evidence>
<feature type="domain" description="MYND-type" evidence="5">
    <location>
        <begin position="192"/>
        <end position="235"/>
    </location>
</feature>
<dbReference type="SUPFAM" id="SSF144232">
    <property type="entry name" value="HIT/MYND zinc finger-like"/>
    <property type="match status" value="1"/>
</dbReference>
<sequence>MGKKSRRTRNKKTGNDAASAIAIGTATKTTFAITTVAEAEAGVKAAGVANNEKGEELDNQLPKSEMYVQAMAGTDSITTLVEQFRLWNRGITENDCVHCMFIMGLILGNPSFVRCTHAHAALPWHLEGAIRGGSKCTMNLIRAIYISKADPNRKTAALMDYWGKISKKYFCDVALVDTIELKNAKSLLVRECIICSKTDTKTFTLQQCQGCSVYCYCSEACQTKHWNEYKHRNECKQVQILNKYHKPYAKKIRDAVIRGDKENPSLEKLRYKLGLTRPDDDSELLPINPDDYLVGREDGTVWVGSDSSYFTF</sequence>
<gene>
    <name evidence="6" type="ORF">FRACYDRAFT_246399</name>
</gene>
<evidence type="ECO:0000313" key="6">
    <source>
        <dbReference type="EMBL" id="OEU11285.1"/>
    </source>
</evidence>
<dbReference type="Pfam" id="PF01753">
    <property type="entry name" value="zf-MYND"/>
    <property type="match status" value="1"/>
</dbReference>
<name>A0A1E7EZQ5_9STRA</name>